<dbReference type="CDD" id="cd00209">
    <property type="entry name" value="DHFR"/>
    <property type="match status" value="1"/>
</dbReference>
<dbReference type="PRINTS" id="PR00070">
    <property type="entry name" value="DHFR"/>
</dbReference>
<dbReference type="PROSITE" id="PS00075">
    <property type="entry name" value="DHFR_1"/>
    <property type="match status" value="1"/>
</dbReference>
<dbReference type="InterPro" id="IPR024072">
    <property type="entry name" value="DHFR-like_dom_sf"/>
</dbReference>
<name>A0ABU7JVR2_9NOCA</name>
<sequence length="165" mass="18135">MSDHVTLIWAQARGGVIGRDGAIPWHLPEDMAFFKNATLGKPVVMGRLTWDSLPPKFRPLPGRRNIVVTRDPEWAAEGAETADGVDAALALARTASVDTVVMGGGQIYALALPHATQLLVTEIDLEVDGDSYAPEIGPEWDVLDPGQWTESTTRIRFRWVRYARS</sequence>
<dbReference type="EC" id="1.5.1.3" evidence="3 7"/>
<evidence type="ECO:0000313" key="11">
    <source>
        <dbReference type="Proteomes" id="UP001331936"/>
    </source>
</evidence>
<dbReference type="EMBL" id="JAUZMZ010000108">
    <property type="protein sequence ID" value="MEE2033925.1"/>
    <property type="molecule type" value="Genomic_DNA"/>
</dbReference>
<protein>
    <recommendedName>
        <fullName evidence="3 7">Dihydrofolate reductase</fullName>
        <ecNumber evidence="3 7">1.5.1.3</ecNumber>
    </recommendedName>
</protein>
<keyword evidence="5 7" id="KW-0521">NADP</keyword>
<comment type="similarity">
    <text evidence="2 7 8">Belongs to the dihydrofolate reductase family.</text>
</comment>
<proteinExistence type="inferred from homology"/>
<evidence type="ECO:0000256" key="4">
    <source>
        <dbReference type="ARBA" id="ARBA00022563"/>
    </source>
</evidence>
<keyword evidence="4 7" id="KW-0554">One-carbon metabolism</keyword>
<reference evidence="10 11" key="1">
    <citation type="submission" date="2023-08" db="EMBL/GenBank/DDBJ databases">
        <authorList>
            <person name="Girao M."/>
            <person name="Carvalho M.F."/>
        </authorList>
    </citation>
    <scope>NUCLEOTIDE SEQUENCE [LARGE SCALE GENOMIC DNA]</scope>
    <source>
        <strain evidence="10 11">CC-R104</strain>
    </source>
</reference>
<evidence type="ECO:0000256" key="8">
    <source>
        <dbReference type="RuleBase" id="RU004474"/>
    </source>
</evidence>
<dbReference type="InterPro" id="IPR012259">
    <property type="entry name" value="DHFR"/>
</dbReference>
<evidence type="ECO:0000256" key="2">
    <source>
        <dbReference type="ARBA" id="ARBA00009539"/>
    </source>
</evidence>
<keyword evidence="11" id="KW-1185">Reference proteome</keyword>
<evidence type="ECO:0000256" key="6">
    <source>
        <dbReference type="ARBA" id="ARBA00023002"/>
    </source>
</evidence>
<dbReference type="GO" id="GO:0004146">
    <property type="term" value="F:dihydrofolate reductase activity"/>
    <property type="evidence" value="ECO:0007669"/>
    <property type="project" value="UniProtKB-EC"/>
</dbReference>
<dbReference type="Gene3D" id="3.40.430.10">
    <property type="entry name" value="Dihydrofolate Reductase, subunit A"/>
    <property type="match status" value="1"/>
</dbReference>
<dbReference type="SUPFAM" id="SSF53597">
    <property type="entry name" value="Dihydrofolate reductase-like"/>
    <property type="match status" value="1"/>
</dbReference>
<dbReference type="PANTHER" id="PTHR48069:SF3">
    <property type="entry name" value="DIHYDROFOLATE REDUCTASE"/>
    <property type="match status" value="1"/>
</dbReference>
<dbReference type="InterPro" id="IPR017925">
    <property type="entry name" value="DHFR_CS"/>
</dbReference>
<keyword evidence="6 7" id="KW-0560">Oxidoreductase</keyword>
<dbReference type="PROSITE" id="PS51330">
    <property type="entry name" value="DHFR_2"/>
    <property type="match status" value="1"/>
</dbReference>
<evidence type="ECO:0000259" key="9">
    <source>
        <dbReference type="PROSITE" id="PS51330"/>
    </source>
</evidence>
<evidence type="ECO:0000256" key="5">
    <source>
        <dbReference type="ARBA" id="ARBA00022857"/>
    </source>
</evidence>
<dbReference type="RefSeq" id="WP_330153315.1">
    <property type="nucleotide sequence ID" value="NZ_JAUZMZ010000108.1"/>
</dbReference>
<dbReference type="Pfam" id="PF00186">
    <property type="entry name" value="DHFR_1"/>
    <property type="match status" value="1"/>
</dbReference>
<comment type="caution">
    <text evidence="10">The sequence shown here is derived from an EMBL/GenBank/DDBJ whole genome shotgun (WGS) entry which is preliminary data.</text>
</comment>
<evidence type="ECO:0000256" key="1">
    <source>
        <dbReference type="ARBA" id="ARBA00004903"/>
    </source>
</evidence>
<evidence type="ECO:0000256" key="7">
    <source>
        <dbReference type="PIRNR" id="PIRNR000194"/>
    </source>
</evidence>
<dbReference type="PANTHER" id="PTHR48069">
    <property type="entry name" value="DIHYDROFOLATE REDUCTASE"/>
    <property type="match status" value="1"/>
</dbReference>
<dbReference type="InterPro" id="IPR001796">
    <property type="entry name" value="DHFR_dom"/>
</dbReference>
<gene>
    <name evidence="10" type="ORF">Q8814_17695</name>
</gene>
<organism evidence="10 11">
    <name type="scientific">Rhodococcus chondri</name>
    <dbReference type="NCBI Taxonomy" id="3065941"/>
    <lineage>
        <taxon>Bacteria</taxon>
        <taxon>Bacillati</taxon>
        <taxon>Actinomycetota</taxon>
        <taxon>Actinomycetes</taxon>
        <taxon>Mycobacteriales</taxon>
        <taxon>Nocardiaceae</taxon>
        <taxon>Rhodococcus</taxon>
    </lineage>
</organism>
<comment type="catalytic activity">
    <reaction evidence="7">
        <text>(6S)-5,6,7,8-tetrahydrofolate + NADP(+) = 7,8-dihydrofolate + NADPH + H(+)</text>
        <dbReference type="Rhea" id="RHEA:15009"/>
        <dbReference type="ChEBI" id="CHEBI:15378"/>
        <dbReference type="ChEBI" id="CHEBI:57451"/>
        <dbReference type="ChEBI" id="CHEBI:57453"/>
        <dbReference type="ChEBI" id="CHEBI:57783"/>
        <dbReference type="ChEBI" id="CHEBI:58349"/>
        <dbReference type="EC" id="1.5.1.3"/>
    </reaction>
</comment>
<evidence type="ECO:0000256" key="3">
    <source>
        <dbReference type="ARBA" id="ARBA00012856"/>
    </source>
</evidence>
<dbReference type="Proteomes" id="UP001331936">
    <property type="component" value="Unassembled WGS sequence"/>
</dbReference>
<feature type="domain" description="DHFR" evidence="9">
    <location>
        <begin position="4"/>
        <end position="164"/>
    </location>
</feature>
<accession>A0ABU7JVR2</accession>
<comment type="pathway">
    <text evidence="1 7">Cofactor biosynthesis; tetrahydrofolate biosynthesis; 5,6,7,8-tetrahydrofolate from 7,8-dihydrofolate: step 1/1.</text>
</comment>
<evidence type="ECO:0000313" key="10">
    <source>
        <dbReference type="EMBL" id="MEE2033925.1"/>
    </source>
</evidence>
<comment type="function">
    <text evidence="7">Key enzyme in folate metabolism. Catalyzes an essential reaction for de novo glycine and purine synthesis, and for DNA precursor synthesis.</text>
</comment>
<dbReference type="PIRSF" id="PIRSF000194">
    <property type="entry name" value="DHFR"/>
    <property type="match status" value="1"/>
</dbReference>